<sequence length="505" mass="58530">MQEKTRPFSSKEKFLAPELSRDFDDQVSKQVGEIIPPYDPEIPKIEKLKRVFRGVFLVVVPVILLAFFGAIGFIGYKAAGDFDTFWHHLKNNKTIAVTLTNQKEVQDIVIDDVLSQLSQPDKTIHEKLLEITISGYQKQDLAKHSLVVHDQKLRTRYQHGFEQYIQMAIKQAYLIYDNFGPQTERDVYGITAEELVYQKGLRVDGYAPMTLKSSVYQARRYFPFALIAGQIADIDPLRILKIFEIETNFTETVVYSNTNRTINDDIGIAQNNLILIPGLIRDILNPSSPIYSPYFEFFEVGVDFETGDPLLWPDYLVRLEKELSGSYNPQHNPTGRYYVNMLKAPHLGAVLAAFHIKRDQQYPIYNKCMRFYTTHADWFEQTLNLEKKLNPFHWTDYTFYNGGPKRWFVMRKFLECKTNQKSVSSPLRKAVNVIKRRNTLAQRIGEKNDYIKTLAYDTNNGQKLVENDGLFQYGLLDFTSDFEGKLLMYNLNQQIAQNIVQSPTK</sequence>
<evidence type="ECO:0000256" key="1">
    <source>
        <dbReference type="SAM" id="Phobius"/>
    </source>
</evidence>
<gene>
    <name evidence="2" type="ORF">METZ01_LOCUS213511</name>
</gene>
<accession>A0A382FEW7</accession>
<keyword evidence="1" id="KW-0472">Membrane</keyword>
<feature type="non-terminal residue" evidence="2">
    <location>
        <position position="505"/>
    </location>
</feature>
<proteinExistence type="predicted"/>
<dbReference type="AlphaFoldDB" id="A0A382FEW7"/>
<reference evidence="2" key="1">
    <citation type="submission" date="2018-05" db="EMBL/GenBank/DDBJ databases">
        <authorList>
            <person name="Lanie J.A."/>
            <person name="Ng W.-L."/>
            <person name="Kazmierczak K.M."/>
            <person name="Andrzejewski T.M."/>
            <person name="Davidsen T.M."/>
            <person name="Wayne K.J."/>
            <person name="Tettelin H."/>
            <person name="Glass J.I."/>
            <person name="Rusch D."/>
            <person name="Podicherti R."/>
            <person name="Tsui H.-C.T."/>
            <person name="Winkler M.E."/>
        </authorList>
    </citation>
    <scope>NUCLEOTIDE SEQUENCE</scope>
</reference>
<keyword evidence="1" id="KW-1133">Transmembrane helix</keyword>
<dbReference type="EMBL" id="UINC01049194">
    <property type="protein sequence ID" value="SVB60657.1"/>
    <property type="molecule type" value="Genomic_DNA"/>
</dbReference>
<name>A0A382FEW7_9ZZZZ</name>
<keyword evidence="1" id="KW-0812">Transmembrane</keyword>
<feature type="transmembrane region" description="Helical" evidence="1">
    <location>
        <begin position="54"/>
        <end position="76"/>
    </location>
</feature>
<protein>
    <submittedName>
        <fullName evidence="2">Uncharacterized protein</fullName>
    </submittedName>
</protein>
<evidence type="ECO:0000313" key="2">
    <source>
        <dbReference type="EMBL" id="SVB60657.1"/>
    </source>
</evidence>
<organism evidence="2">
    <name type="scientific">marine metagenome</name>
    <dbReference type="NCBI Taxonomy" id="408172"/>
    <lineage>
        <taxon>unclassified sequences</taxon>
        <taxon>metagenomes</taxon>
        <taxon>ecological metagenomes</taxon>
    </lineage>
</organism>